<dbReference type="PhylomeDB" id="A0A0G4HS83"/>
<evidence type="ECO:0000256" key="12">
    <source>
        <dbReference type="PIRSR" id="PIRSR000168-2"/>
    </source>
</evidence>
<keyword evidence="7" id="KW-0560">Oxidoreductase</keyword>
<feature type="binding site" evidence="12">
    <location>
        <position position="188"/>
    </location>
    <ligand>
        <name>FAD</name>
        <dbReference type="ChEBI" id="CHEBI:57692"/>
    </ligand>
</feature>
<evidence type="ECO:0000256" key="3">
    <source>
        <dbReference type="ARBA" id="ARBA00006288"/>
    </source>
</evidence>
<dbReference type="InterPro" id="IPR046373">
    <property type="entry name" value="Acyl-CoA_Oxase/DH_mid-dom_sf"/>
</dbReference>
<keyword evidence="4 10" id="KW-0285">Flavoprotein</keyword>
<proteinExistence type="inferred from homology"/>
<keyword evidence="6" id="KW-0276">Fatty acid metabolism</keyword>
<dbReference type="EMBL" id="CDMZ01003667">
    <property type="protein sequence ID" value="CEM47178.1"/>
    <property type="molecule type" value="Genomic_DNA"/>
</dbReference>
<feature type="compositionally biased region" description="Acidic residues" evidence="13">
    <location>
        <begin position="334"/>
        <end position="344"/>
    </location>
</feature>
<evidence type="ECO:0000256" key="8">
    <source>
        <dbReference type="ARBA" id="ARBA00023098"/>
    </source>
</evidence>
<dbReference type="InterPro" id="IPR029320">
    <property type="entry name" value="Acyl-CoA_ox_N"/>
</dbReference>
<evidence type="ECO:0000313" key="18">
    <source>
        <dbReference type="EMBL" id="CEM47178.1"/>
    </source>
</evidence>
<keyword evidence="9" id="KW-0576">Peroxisome</keyword>
<dbReference type="InterPro" id="IPR036250">
    <property type="entry name" value="AcylCo_DH-like_C"/>
</dbReference>
<name>A0A0G4HS83_9ALVE</name>
<dbReference type="GO" id="GO:0005777">
    <property type="term" value="C:peroxisome"/>
    <property type="evidence" value="ECO:0007669"/>
    <property type="project" value="UniProtKB-SubCell"/>
</dbReference>
<dbReference type="PIRSF" id="PIRSF000168">
    <property type="entry name" value="Acyl-CoA_oxidase"/>
    <property type="match status" value="1"/>
</dbReference>
<dbReference type="InterPro" id="IPR055060">
    <property type="entry name" value="ACOX_C_alpha1"/>
</dbReference>
<dbReference type="InterPro" id="IPR006091">
    <property type="entry name" value="Acyl-CoA_Oxase/DH_mid-dom"/>
</dbReference>
<dbReference type="SUPFAM" id="SSF56645">
    <property type="entry name" value="Acyl-CoA dehydrogenase NM domain-like"/>
    <property type="match status" value="1"/>
</dbReference>
<evidence type="ECO:0000256" key="13">
    <source>
        <dbReference type="SAM" id="MobiDB-lite"/>
    </source>
</evidence>
<dbReference type="PANTHER" id="PTHR10909">
    <property type="entry name" value="ELECTRON TRANSPORT OXIDOREDUCTASE"/>
    <property type="match status" value="1"/>
</dbReference>
<dbReference type="GO" id="GO:0071949">
    <property type="term" value="F:FAD binding"/>
    <property type="evidence" value="ECO:0007669"/>
    <property type="project" value="InterPro"/>
</dbReference>
<evidence type="ECO:0000256" key="10">
    <source>
        <dbReference type="PIRNR" id="PIRNR000168"/>
    </source>
</evidence>
<dbReference type="Pfam" id="PF22924">
    <property type="entry name" value="ACOX_C_alpha1"/>
    <property type="match status" value="2"/>
</dbReference>
<evidence type="ECO:0000256" key="11">
    <source>
        <dbReference type="PIRSR" id="PIRSR000168-1"/>
    </source>
</evidence>
<feature type="domain" description="Acyl-CoA oxidase/dehydrogenase middle" evidence="15">
    <location>
        <begin position="146"/>
        <end position="255"/>
    </location>
</feature>
<dbReference type="GO" id="GO:0033540">
    <property type="term" value="P:fatty acid beta-oxidation using acyl-CoA oxidase"/>
    <property type="evidence" value="ECO:0007669"/>
    <property type="project" value="TreeGrafter"/>
</dbReference>
<evidence type="ECO:0000256" key="5">
    <source>
        <dbReference type="ARBA" id="ARBA00022827"/>
    </source>
</evidence>
<dbReference type="Gene3D" id="1.10.540.10">
    <property type="entry name" value="Acyl-CoA dehydrogenase/oxidase, N-terminal domain"/>
    <property type="match status" value="1"/>
</dbReference>
<feature type="active site" description="Proton acceptor" evidence="11">
    <location>
        <position position="492"/>
    </location>
</feature>
<dbReference type="SUPFAM" id="SSF47203">
    <property type="entry name" value="Acyl-CoA dehydrogenase C-terminal domain-like"/>
    <property type="match status" value="3"/>
</dbReference>
<protein>
    <recommendedName>
        <fullName evidence="10">Acyl-coenzyme A oxidase</fullName>
    </recommendedName>
</protein>
<evidence type="ECO:0000256" key="2">
    <source>
        <dbReference type="ARBA" id="ARBA00004275"/>
    </source>
</evidence>
<dbReference type="InterPro" id="IPR012258">
    <property type="entry name" value="Acyl-CoA_oxidase"/>
</dbReference>
<dbReference type="InterPro" id="IPR009100">
    <property type="entry name" value="AcylCoA_DH/oxidase_NM_dom_sf"/>
</dbReference>
<evidence type="ECO:0000259" key="14">
    <source>
        <dbReference type="Pfam" id="PF01756"/>
    </source>
</evidence>
<dbReference type="Pfam" id="PF02770">
    <property type="entry name" value="Acyl-CoA_dh_M"/>
    <property type="match status" value="1"/>
</dbReference>
<dbReference type="FunFam" id="2.40.110.10:FF:000003">
    <property type="entry name" value="Acyl-coenzyme A oxidase"/>
    <property type="match status" value="1"/>
</dbReference>
<dbReference type="GO" id="GO:0055088">
    <property type="term" value="P:lipid homeostasis"/>
    <property type="evidence" value="ECO:0007669"/>
    <property type="project" value="TreeGrafter"/>
</dbReference>
<dbReference type="VEuPathDB" id="CryptoDB:Cvel_8226"/>
<evidence type="ECO:0000259" key="15">
    <source>
        <dbReference type="Pfam" id="PF02770"/>
    </source>
</evidence>
<dbReference type="InterPro" id="IPR037069">
    <property type="entry name" value="AcylCoA_DH/ox_N_sf"/>
</dbReference>
<comment type="cofactor">
    <cofactor evidence="1">
        <name>FAD</name>
        <dbReference type="ChEBI" id="CHEBI:57692"/>
    </cofactor>
</comment>
<sequence length="753" mass="84339">MMTSQMSVPYYGDTMNPDLRNERVGATFKDTDMTQILYGEQYLTRLARLRKMMAHSPSADLKDLWQGGKYDRYLKACERAYDYVRISRQHQLSKEDGDLLMILFGEDFFLALHMIMFLPSLESMADDEQQREWLPLARDFRIFGTYAQTELGHGSNVPGIETTAEFDKKSDQWVLNTPMLTSTKWWPGGLAKSCTHCILMARVVIDGKDFGPHPFFFQVRDLNTHESLPGVSLWDIGSKLGYNGMDNGAMQLANVRIPRRNLLMRYTRVDRDGTYSKVGDQKMLYGAMTYTRMSIIAAAGAHLAKALTIAIRYSAVRRQFALPGGGPQGKGKAEEEEAEFEASTEVDPSISGPHAEREARKAEVDGERAGENVVKREMRREAARALEKEVQVLDYSSQQFILFPLLAAGYGMHFAGKWVRSAYESFMERARGGDFSRLQDIHVTTCALKAHCTQVVADGMEQARRSCGGHGYLLSAGIGGQLQNFTPQVTYEGDFVVLSIQTGRALLKLVAKKMKGKPTNLPPESELTYITTHDPFATHSPSAPGSLLDFSWQLSVFRRRACHLIMTAAKKFADSAGAGRSPLLALDDVKIDMCRVTKAHAAVLVLTKFQQAVEEVERKCSQASTVGPPLRTLCNLYALSEMDSCMGDFVISKALPVGGGLADKILEEMKRLCRELRPNAVSLVDAWQFPDYLLNSALGRYDGRVYEALMDSVRHEPNNTSDVHESYYRSLQYILHPERKQQQGAGMPLRSRL</sequence>
<dbReference type="Pfam" id="PF01756">
    <property type="entry name" value="ACOX"/>
    <property type="match status" value="1"/>
</dbReference>
<accession>A0A0G4HS83</accession>
<evidence type="ECO:0000256" key="1">
    <source>
        <dbReference type="ARBA" id="ARBA00001974"/>
    </source>
</evidence>
<dbReference type="GO" id="GO:0005504">
    <property type="term" value="F:fatty acid binding"/>
    <property type="evidence" value="ECO:0007669"/>
    <property type="project" value="TreeGrafter"/>
</dbReference>
<feature type="compositionally biased region" description="Basic and acidic residues" evidence="13">
    <location>
        <begin position="354"/>
        <end position="369"/>
    </location>
</feature>
<feature type="domain" description="Acyl-CoA oxidase C-alpha1" evidence="17">
    <location>
        <begin position="285"/>
        <end position="329"/>
    </location>
</feature>
<keyword evidence="8" id="KW-0443">Lipid metabolism</keyword>
<comment type="subcellular location">
    <subcellularLocation>
        <location evidence="2">Peroxisome</location>
    </subcellularLocation>
</comment>
<dbReference type="Pfam" id="PF14749">
    <property type="entry name" value="Acyl-CoA_ox_N"/>
    <property type="match status" value="1"/>
</dbReference>
<gene>
    <name evidence="18" type="ORF">Cvel_8226</name>
</gene>
<dbReference type="Gene3D" id="2.40.110.10">
    <property type="entry name" value="Butyryl-CoA Dehydrogenase, subunit A, domain 2"/>
    <property type="match status" value="1"/>
</dbReference>
<dbReference type="PANTHER" id="PTHR10909:SF250">
    <property type="entry name" value="PEROXISOMAL ACYL-COENZYME A OXIDASE 1"/>
    <property type="match status" value="1"/>
</dbReference>
<reference evidence="18" key="1">
    <citation type="submission" date="2014-11" db="EMBL/GenBank/DDBJ databases">
        <authorList>
            <person name="Otto D Thomas"/>
            <person name="Naeem Raeece"/>
        </authorList>
    </citation>
    <scope>NUCLEOTIDE SEQUENCE</scope>
</reference>
<evidence type="ECO:0000259" key="16">
    <source>
        <dbReference type="Pfam" id="PF14749"/>
    </source>
</evidence>
<evidence type="ECO:0000256" key="6">
    <source>
        <dbReference type="ARBA" id="ARBA00022832"/>
    </source>
</evidence>
<evidence type="ECO:0000256" key="9">
    <source>
        <dbReference type="ARBA" id="ARBA00023140"/>
    </source>
</evidence>
<dbReference type="Gene3D" id="1.20.140.10">
    <property type="entry name" value="Butyryl-CoA Dehydrogenase, subunit A, domain 3"/>
    <property type="match status" value="3"/>
</dbReference>
<dbReference type="AlphaFoldDB" id="A0A0G4HS83"/>
<keyword evidence="5 10" id="KW-0274">FAD</keyword>
<feature type="domain" description="Acyl-coenzyme A oxidase N-terminal" evidence="16">
    <location>
        <begin position="31"/>
        <end position="143"/>
    </location>
</feature>
<dbReference type="InterPro" id="IPR002655">
    <property type="entry name" value="Acyl-CoA_oxidase_C"/>
</dbReference>
<feature type="region of interest" description="Disordered" evidence="13">
    <location>
        <begin position="324"/>
        <end position="369"/>
    </location>
</feature>
<organism evidence="18">
    <name type="scientific">Chromera velia CCMP2878</name>
    <dbReference type="NCBI Taxonomy" id="1169474"/>
    <lineage>
        <taxon>Eukaryota</taxon>
        <taxon>Sar</taxon>
        <taxon>Alveolata</taxon>
        <taxon>Colpodellida</taxon>
        <taxon>Chromeraceae</taxon>
        <taxon>Chromera</taxon>
    </lineage>
</organism>
<evidence type="ECO:0000256" key="7">
    <source>
        <dbReference type="ARBA" id="ARBA00023002"/>
    </source>
</evidence>
<dbReference type="FunFam" id="1.20.140.10:FF:000007">
    <property type="entry name" value="Acyl-coenzyme A oxidase"/>
    <property type="match status" value="1"/>
</dbReference>
<comment type="similarity">
    <text evidence="3 10">Belongs to the acyl-CoA oxidase family.</text>
</comment>
<feature type="domain" description="Acyl-CoA oxidase C-terminal" evidence="14">
    <location>
        <begin position="552"/>
        <end position="735"/>
    </location>
</feature>
<dbReference type="GO" id="GO:0003997">
    <property type="term" value="F:acyl-CoA oxidase activity"/>
    <property type="evidence" value="ECO:0007669"/>
    <property type="project" value="InterPro"/>
</dbReference>
<evidence type="ECO:0000256" key="4">
    <source>
        <dbReference type="ARBA" id="ARBA00022630"/>
    </source>
</evidence>
<evidence type="ECO:0000259" key="17">
    <source>
        <dbReference type="Pfam" id="PF22924"/>
    </source>
</evidence>
<feature type="domain" description="Acyl-CoA oxidase C-alpha1" evidence="17">
    <location>
        <begin position="379"/>
        <end position="507"/>
    </location>
</feature>
<feature type="binding site" evidence="12">
    <location>
        <position position="149"/>
    </location>
    <ligand>
        <name>FAD</name>
        <dbReference type="ChEBI" id="CHEBI:57692"/>
    </ligand>
</feature>